<protein>
    <recommendedName>
        <fullName evidence="3">Fibronectin type-III domain-containing protein</fullName>
    </recommendedName>
</protein>
<sequence>TIQSGIDPVLPGAPKRLAVSNIEAFSVVLQFTPGFDGNSSVTKWTVQAQSLRNSTWDTIWEVTDPEATTLTVSNLTPFMEYALRLVANNVVGPSPPSEPTQHFQTIQAPPS</sequence>
<dbReference type="EMBL" id="GL732549">
    <property type="protein sequence ID" value="EFX80079.1"/>
    <property type="molecule type" value="Genomic_DNA"/>
</dbReference>
<keyword evidence="1" id="KW-0677">Repeat</keyword>
<evidence type="ECO:0000256" key="1">
    <source>
        <dbReference type="ARBA" id="ARBA00022737"/>
    </source>
</evidence>
<dbReference type="HOGENOM" id="CLU_2164643_0_0_1"/>
<dbReference type="Pfam" id="PF00041">
    <property type="entry name" value="fn3"/>
    <property type="match status" value="1"/>
</dbReference>
<dbReference type="AlphaFoldDB" id="E9GKE6"/>
<dbReference type="PANTHER" id="PTHR13817:SF121">
    <property type="entry name" value="PROTEIN SIDEKICK-LIKE PROTEIN"/>
    <property type="match status" value="1"/>
</dbReference>
<dbReference type="InterPro" id="IPR036116">
    <property type="entry name" value="FN3_sf"/>
</dbReference>
<evidence type="ECO:0000313" key="4">
    <source>
        <dbReference type="EMBL" id="EFX80079.1"/>
    </source>
</evidence>
<organism evidence="4 5">
    <name type="scientific">Daphnia pulex</name>
    <name type="common">Water flea</name>
    <dbReference type="NCBI Taxonomy" id="6669"/>
    <lineage>
        <taxon>Eukaryota</taxon>
        <taxon>Metazoa</taxon>
        <taxon>Ecdysozoa</taxon>
        <taxon>Arthropoda</taxon>
        <taxon>Crustacea</taxon>
        <taxon>Branchiopoda</taxon>
        <taxon>Diplostraca</taxon>
        <taxon>Cladocera</taxon>
        <taxon>Anomopoda</taxon>
        <taxon>Daphniidae</taxon>
        <taxon>Daphnia</taxon>
    </lineage>
</organism>
<dbReference type="OrthoDB" id="8923679at2759"/>
<reference evidence="4 5" key="1">
    <citation type="journal article" date="2011" name="Science">
        <title>The ecoresponsive genome of Daphnia pulex.</title>
        <authorList>
            <person name="Colbourne J.K."/>
            <person name="Pfrender M.E."/>
            <person name="Gilbert D."/>
            <person name="Thomas W.K."/>
            <person name="Tucker A."/>
            <person name="Oakley T.H."/>
            <person name="Tokishita S."/>
            <person name="Aerts A."/>
            <person name="Arnold G.J."/>
            <person name="Basu M.K."/>
            <person name="Bauer D.J."/>
            <person name="Caceres C.E."/>
            <person name="Carmel L."/>
            <person name="Casola C."/>
            <person name="Choi J.H."/>
            <person name="Detter J.C."/>
            <person name="Dong Q."/>
            <person name="Dusheyko S."/>
            <person name="Eads B.D."/>
            <person name="Frohlich T."/>
            <person name="Geiler-Samerotte K.A."/>
            <person name="Gerlach D."/>
            <person name="Hatcher P."/>
            <person name="Jogdeo S."/>
            <person name="Krijgsveld J."/>
            <person name="Kriventseva E.V."/>
            <person name="Kultz D."/>
            <person name="Laforsch C."/>
            <person name="Lindquist E."/>
            <person name="Lopez J."/>
            <person name="Manak J.R."/>
            <person name="Muller J."/>
            <person name="Pangilinan J."/>
            <person name="Patwardhan R.P."/>
            <person name="Pitluck S."/>
            <person name="Pritham E.J."/>
            <person name="Rechtsteiner A."/>
            <person name="Rho M."/>
            <person name="Rogozin I.B."/>
            <person name="Sakarya O."/>
            <person name="Salamov A."/>
            <person name="Schaack S."/>
            <person name="Shapiro H."/>
            <person name="Shiga Y."/>
            <person name="Skalitzky C."/>
            <person name="Smith Z."/>
            <person name="Souvorov A."/>
            <person name="Sung W."/>
            <person name="Tang Z."/>
            <person name="Tsuchiya D."/>
            <person name="Tu H."/>
            <person name="Vos H."/>
            <person name="Wang M."/>
            <person name="Wolf Y.I."/>
            <person name="Yamagata H."/>
            <person name="Yamada T."/>
            <person name="Ye Y."/>
            <person name="Shaw J.R."/>
            <person name="Andrews J."/>
            <person name="Crease T.J."/>
            <person name="Tang H."/>
            <person name="Lucas S.M."/>
            <person name="Robertson H.M."/>
            <person name="Bork P."/>
            <person name="Koonin E.V."/>
            <person name="Zdobnov E.M."/>
            <person name="Grigoriev I.V."/>
            <person name="Lynch M."/>
            <person name="Boore J.L."/>
        </authorList>
    </citation>
    <scope>NUCLEOTIDE SEQUENCE [LARGE SCALE GENOMIC DNA]</scope>
</reference>
<dbReference type="InterPro" id="IPR013783">
    <property type="entry name" value="Ig-like_fold"/>
</dbReference>
<dbReference type="InterPro" id="IPR003961">
    <property type="entry name" value="FN3_dom"/>
</dbReference>
<name>E9GKE6_DAPPU</name>
<dbReference type="eggNOG" id="KOG3510">
    <property type="taxonomic scope" value="Eukaryota"/>
</dbReference>
<dbReference type="PANTHER" id="PTHR13817">
    <property type="entry name" value="TITIN"/>
    <property type="match status" value="1"/>
</dbReference>
<dbReference type="KEGG" id="dpx:DAPPUDRAFT_8072"/>
<feature type="compositionally biased region" description="Polar residues" evidence="2">
    <location>
        <begin position="99"/>
        <end position="111"/>
    </location>
</feature>
<dbReference type="SMART" id="SM00060">
    <property type="entry name" value="FN3"/>
    <property type="match status" value="1"/>
</dbReference>
<dbReference type="InParanoid" id="E9GKE6"/>
<dbReference type="CDD" id="cd00063">
    <property type="entry name" value="FN3"/>
    <property type="match status" value="1"/>
</dbReference>
<gene>
    <name evidence="4" type="ORF">DAPPUDRAFT_8072</name>
</gene>
<proteinExistence type="predicted"/>
<dbReference type="Proteomes" id="UP000000305">
    <property type="component" value="Unassembled WGS sequence"/>
</dbReference>
<evidence type="ECO:0000313" key="5">
    <source>
        <dbReference type="Proteomes" id="UP000000305"/>
    </source>
</evidence>
<feature type="non-terminal residue" evidence="4">
    <location>
        <position position="111"/>
    </location>
</feature>
<dbReference type="InterPro" id="IPR050964">
    <property type="entry name" value="Striated_Muscle_Regulatory"/>
</dbReference>
<feature type="region of interest" description="Disordered" evidence="2">
    <location>
        <begin position="91"/>
        <end position="111"/>
    </location>
</feature>
<dbReference type="STRING" id="6669.E9GKE6"/>
<feature type="domain" description="Fibronectin type-III" evidence="3">
    <location>
        <begin position="13"/>
        <end position="108"/>
    </location>
</feature>
<keyword evidence="5" id="KW-1185">Reference proteome</keyword>
<dbReference type="PROSITE" id="PS50853">
    <property type="entry name" value="FN3"/>
    <property type="match status" value="1"/>
</dbReference>
<dbReference type="OMA" id="NSTWDTI"/>
<accession>E9GKE6</accession>
<dbReference type="Gene3D" id="2.60.40.10">
    <property type="entry name" value="Immunoglobulins"/>
    <property type="match status" value="1"/>
</dbReference>
<evidence type="ECO:0000256" key="2">
    <source>
        <dbReference type="SAM" id="MobiDB-lite"/>
    </source>
</evidence>
<evidence type="ECO:0000259" key="3">
    <source>
        <dbReference type="PROSITE" id="PS50853"/>
    </source>
</evidence>
<dbReference type="FunFam" id="2.60.40.10:FF:000209">
    <property type="entry name" value="Sidekick cell adhesion molecule 2"/>
    <property type="match status" value="1"/>
</dbReference>
<dbReference type="SUPFAM" id="SSF49265">
    <property type="entry name" value="Fibronectin type III"/>
    <property type="match status" value="1"/>
</dbReference>
<feature type="non-terminal residue" evidence="4">
    <location>
        <position position="1"/>
    </location>
</feature>